<accession>S4A0J6</accession>
<dbReference type="PATRIC" id="fig|1286094.4.peg.2649"/>
<protein>
    <submittedName>
        <fullName evidence="2">Uncharacterized protein</fullName>
    </submittedName>
</protein>
<comment type="caution">
    <text evidence="2">The sequence shown here is derived from an EMBL/GenBank/DDBJ whole genome shotgun (WGS) entry which is preliminary data.</text>
</comment>
<proteinExistence type="predicted"/>
<dbReference type="AlphaFoldDB" id="S4A0J6"/>
<organism evidence="2 3">
    <name type="scientific">Streptomyces aurantiacus JA 4570</name>
    <dbReference type="NCBI Taxonomy" id="1286094"/>
    <lineage>
        <taxon>Bacteria</taxon>
        <taxon>Bacillati</taxon>
        <taxon>Actinomycetota</taxon>
        <taxon>Actinomycetes</taxon>
        <taxon>Kitasatosporales</taxon>
        <taxon>Streptomycetaceae</taxon>
        <taxon>Streptomyces</taxon>
        <taxon>Streptomyces aurantiacus group</taxon>
    </lineage>
</organism>
<reference evidence="2 3" key="1">
    <citation type="submission" date="2013-02" db="EMBL/GenBank/DDBJ databases">
        <title>Draft Genome Sequence of Streptomyces aurantiacus, Which Produces Setomimycin.</title>
        <authorList>
            <person name="Gruening B.A."/>
            <person name="Praeg A."/>
            <person name="Erxleben A."/>
            <person name="Guenther S."/>
            <person name="Mueller M."/>
        </authorList>
    </citation>
    <scope>NUCLEOTIDE SEQUENCE [LARGE SCALE GENOMIC DNA]</scope>
    <source>
        <strain evidence="2 3">JA 4570</strain>
    </source>
</reference>
<dbReference type="EMBL" id="AOPZ01000109">
    <property type="protein sequence ID" value="EPH44235.1"/>
    <property type="molecule type" value="Genomic_DNA"/>
</dbReference>
<evidence type="ECO:0000313" key="3">
    <source>
        <dbReference type="Proteomes" id="UP000014629"/>
    </source>
</evidence>
<name>S4A0J6_9ACTN</name>
<evidence type="ECO:0000313" key="2">
    <source>
        <dbReference type="EMBL" id="EPH44235.1"/>
    </source>
</evidence>
<sequence length="96" mass="10054">MQVRCGAPAFAYGAPGLAATGWPPGSGRAGQPRPWRAEVRSSRRRAREVLPCACRASLALRVPGQPCPARAGPALPRACRASPAWRTTGKSCPAYA</sequence>
<dbReference type="Proteomes" id="UP000014629">
    <property type="component" value="Unassembled WGS sequence"/>
</dbReference>
<evidence type="ECO:0000256" key="1">
    <source>
        <dbReference type="SAM" id="MobiDB-lite"/>
    </source>
</evidence>
<feature type="region of interest" description="Disordered" evidence="1">
    <location>
        <begin position="18"/>
        <end position="40"/>
    </location>
</feature>
<gene>
    <name evidence="2" type="ORF">STRAU_2675</name>
</gene>
<keyword evidence="3" id="KW-1185">Reference proteome</keyword>